<protein>
    <submittedName>
        <fullName evidence="2">Uncharacterized protein</fullName>
    </submittedName>
</protein>
<organism evidence="2 3">
    <name type="scientific">Ignelater luminosus</name>
    <name type="common">Cucubano</name>
    <name type="synonym">Pyrophorus luminosus</name>
    <dbReference type="NCBI Taxonomy" id="2038154"/>
    <lineage>
        <taxon>Eukaryota</taxon>
        <taxon>Metazoa</taxon>
        <taxon>Ecdysozoa</taxon>
        <taxon>Arthropoda</taxon>
        <taxon>Hexapoda</taxon>
        <taxon>Insecta</taxon>
        <taxon>Pterygota</taxon>
        <taxon>Neoptera</taxon>
        <taxon>Endopterygota</taxon>
        <taxon>Coleoptera</taxon>
        <taxon>Polyphaga</taxon>
        <taxon>Elateriformia</taxon>
        <taxon>Elateroidea</taxon>
        <taxon>Elateridae</taxon>
        <taxon>Agrypninae</taxon>
        <taxon>Pyrophorini</taxon>
        <taxon>Ignelater</taxon>
    </lineage>
</organism>
<feature type="chain" id="PRO_5035447370" evidence="1">
    <location>
        <begin position="23"/>
        <end position="155"/>
    </location>
</feature>
<keyword evidence="3" id="KW-1185">Reference proteome</keyword>
<dbReference type="OrthoDB" id="6721877at2759"/>
<gene>
    <name evidence="2" type="ORF">ILUMI_13661</name>
</gene>
<comment type="caution">
    <text evidence="2">The sequence shown here is derived from an EMBL/GenBank/DDBJ whole genome shotgun (WGS) entry which is preliminary data.</text>
</comment>
<keyword evidence="1" id="KW-0732">Signal</keyword>
<dbReference type="InterPro" id="IPR036728">
    <property type="entry name" value="PBP_GOBP_sf"/>
</dbReference>
<dbReference type="GO" id="GO:0005549">
    <property type="term" value="F:odorant binding"/>
    <property type="evidence" value="ECO:0007669"/>
    <property type="project" value="InterPro"/>
</dbReference>
<dbReference type="AlphaFoldDB" id="A0A8K0CWB1"/>
<evidence type="ECO:0000313" key="3">
    <source>
        <dbReference type="Proteomes" id="UP000801492"/>
    </source>
</evidence>
<accession>A0A8K0CWB1</accession>
<name>A0A8K0CWB1_IGNLU</name>
<dbReference type="SUPFAM" id="SSF47565">
    <property type="entry name" value="Insect pheromone/odorant-binding proteins"/>
    <property type="match status" value="1"/>
</dbReference>
<dbReference type="CDD" id="cd23992">
    <property type="entry name" value="PBP_GOBP"/>
    <property type="match status" value="1"/>
</dbReference>
<evidence type="ECO:0000313" key="2">
    <source>
        <dbReference type="EMBL" id="KAF2892517.1"/>
    </source>
</evidence>
<sequence length="155" mass="17896">MIHNLNMKVLVIVCLLIAYTQATSEPISIRDRILQAMNQCIQENAWDENELKYIFKNNFLLPTDNEKVNDFLLCYWKKLNMIDQHGEINLSQVKVLIPNLIRELFHNISENESVILAEQAVNECNKRGVATGKSMGQNCVLLRNCVAQYVKDKQD</sequence>
<reference evidence="2" key="1">
    <citation type="submission" date="2019-08" db="EMBL/GenBank/DDBJ databases">
        <title>The genome of the North American firefly Photinus pyralis.</title>
        <authorList>
            <consortium name="Photinus pyralis genome working group"/>
            <person name="Fallon T.R."/>
            <person name="Sander Lower S.E."/>
            <person name="Weng J.-K."/>
        </authorList>
    </citation>
    <scope>NUCLEOTIDE SEQUENCE</scope>
    <source>
        <strain evidence="2">TRF0915ILg1</strain>
        <tissue evidence="2">Whole body</tissue>
    </source>
</reference>
<proteinExistence type="predicted"/>
<dbReference type="InterPro" id="IPR006170">
    <property type="entry name" value="PBP/GOBP"/>
</dbReference>
<dbReference type="EMBL" id="VTPC01008698">
    <property type="protein sequence ID" value="KAF2892517.1"/>
    <property type="molecule type" value="Genomic_DNA"/>
</dbReference>
<evidence type="ECO:0000256" key="1">
    <source>
        <dbReference type="SAM" id="SignalP"/>
    </source>
</evidence>
<feature type="signal peptide" evidence="1">
    <location>
        <begin position="1"/>
        <end position="22"/>
    </location>
</feature>
<dbReference type="Gene3D" id="1.10.238.20">
    <property type="entry name" value="Pheromone/general odorant binding protein domain"/>
    <property type="match status" value="1"/>
</dbReference>
<dbReference type="Proteomes" id="UP000801492">
    <property type="component" value="Unassembled WGS sequence"/>
</dbReference>
<dbReference type="Pfam" id="PF01395">
    <property type="entry name" value="PBP_GOBP"/>
    <property type="match status" value="1"/>
</dbReference>